<gene>
    <name evidence="1" type="ORF">XENOCAPTIV_004329</name>
</gene>
<evidence type="ECO:0000313" key="1">
    <source>
        <dbReference type="EMBL" id="MEQ2212742.1"/>
    </source>
</evidence>
<dbReference type="Proteomes" id="UP001434883">
    <property type="component" value="Unassembled WGS sequence"/>
</dbReference>
<reference evidence="1 2" key="1">
    <citation type="submission" date="2021-06" db="EMBL/GenBank/DDBJ databases">
        <authorList>
            <person name="Palmer J.M."/>
        </authorList>
    </citation>
    <scope>NUCLEOTIDE SEQUENCE [LARGE SCALE GENOMIC DNA]</scope>
    <source>
        <strain evidence="1 2">XC_2019</strain>
        <tissue evidence="1">Muscle</tissue>
    </source>
</reference>
<feature type="non-terminal residue" evidence="1">
    <location>
        <position position="1"/>
    </location>
</feature>
<comment type="caution">
    <text evidence="1">The sequence shown here is derived from an EMBL/GenBank/DDBJ whole genome shotgun (WGS) entry which is preliminary data.</text>
</comment>
<organism evidence="1 2">
    <name type="scientific">Xenoophorus captivus</name>
    <dbReference type="NCBI Taxonomy" id="1517983"/>
    <lineage>
        <taxon>Eukaryota</taxon>
        <taxon>Metazoa</taxon>
        <taxon>Chordata</taxon>
        <taxon>Craniata</taxon>
        <taxon>Vertebrata</taxon>
        <taxon>Euteleostomi</taxon>
        <taxon>Actinopterygii</taxon>
        <taxon>Neopterygii</taxon>
        <taxon>Teleostei</taxon>
        <taxon>Neoteleostei</taxon>
        <taxon>Acanthomorphata</taxon>
        <taxon>Ovalentaria</taxon>
        <taxon>Atherinomorphae</taxon>
        <taxon>Cyprinodontiformes</taxon>
        <taxon>Goodeidae</taxon>
        <taxon>Xenoophorus</taxon>
    </lineage>
</organism>
<accession>A0ABV0RYN2</accession>
<evidence type="ECO:0000313" key="2">
    <source>
        <dbReference type="Proteomes" id="UP001434883"/>
    </source>
</evidence>
<proteinExistence type="predicted"/>
<name>A0ABV0RYN2_9TELE</name>
<dbReference type="EMBL" id="JAHRIN010060270">
    <property type="protein sequence ID" value="MEQ2212742.1"/>
    <property type="molecule type" value="Genomic_DNA"/>
</dbReference>
<keyword evidence="2" id="KW-1185">Reference proteome</keyword>
<sequence length="52" mass="5978">THKHKSMTPGFCSVLTSVPRINRGELDPRHGRTLSLRTEEKGMDVNTDFMHR</sequence>
<protein>
    <submittedName>
        <fullName evidence="1">Uncharacterized protein</fullName>
    </submittedName>
</protein>